<reference evidence="4 5" key="1">
    <citation type="submission" date="2020-08" db="EMBL/GenBank/DDBJ databases">
        <title>The Agave Microbiome: Exploring the role of microbial communities in plant adaptations to desert environments.</title>
        <authorList>
            <person name="Partida-Martinez L.P."/>
        </authorList>
    </citation>
    <scope>NUCLEOTIDE SEQUENCE [LARGE SCALE GENOMIC DNA]</scope>
    <source>
        <strain evidence="4 5">AS3.13</strain>
    </source>
</reference>
<accession>A0A7X0JDK9</accession>
<dbReference type="Gene3D" id="3.30.420.10">
    <property type="entry name" value="Ribonuclease H-like superfamily/Ribonuclease H"/>
    <property type="match status" value="1"/>
</dbReference>
<name>A0A7X0JDK9_9SPHN</name>
<dbReference type="InterPro" id="IPR013520">
    <property type="entry name" value="Ribonucl_H"/>
</dbReference>
<evidence type="ECO:0000313" key="5">
    <source>
        <dbReference type="Proteomes" id="UP000522313"/>
    </source>
</evidence>
<dbReference type="EC" id="2.7.7.7" evidence="4"/>
<dbReference type="InterPro" id="IPR036420">
    <property type="entry name" value="BRCT_dom_sf"/>
</dbReference>
<dbReference type="GO" id="GO:0005829">
    <property type="term" value="C:cytosol"/>
    <property type="evidence" value="ECO:0007669"/>
    <property type="project" value="TreeGrafter"/>
</dbReference>
<dbReference type="Gene3D" id="3.40.50.10190">
    <property type="entry name" value="BRCT domain"/>
    <property type="match status" value="1"/>
</dbReference>
<comment type="function">
    <text evidence="1">DNA polymerase III is a complex, multichain enzyme responsible for most of the replicative synthesis in bacteria. The epsilon subunit contain the editing function and is a proofreading 3'-5' exonuclease.</text>
</comment>
<dbReference type="FunFam" id="3.30.420.10:FF:000045">
    <property type="entry name" value="3'-5' exonuclease DinG"/>
    <property type="match status" value="1"/>
</dbReference>
<reference evidence="4 5" key="2">
    <citation type="submission" date="2020-08" db="EMBL/GenBank/DDBJ databases">
        <authorList>
            <person name="Partida-Martinez L."/>
            <person name="Huntemann M."/>
            <person name="Clum A."/>
            <person name="Wang J."/>
            <person name="Palaniappan K."/>
            <person name="Ritter S."/>
            <person name="Chen I.-M."/>
            <person name="Stamatis D."/>
            <person name="Reddy T."/>
            <person name="O'Malley R."/>
            <person name="Daum C."/>
            <person name="Shapiro N."/>
            <person name="Ivanova N."/>
            <person name="Kyrpides N."/>
            <person name="Woyke T."/>
        </authorList>
    </citation>
    <scope>NUCLEOTIDE SEQUENCE [LARGE SCALE GENOMIC DNA]</scope>
    <source>
        <strain evidence="4 5">AS3.13</strain>
    </source>
</reference>
<dbReference type="Pfam" id="PF00929">
    <property type="entry name" value="RNase_T"/>
    <property type="match status" value="1"/>
</dbReference>
<gene>
    <name evidence="4" type="ORF">F4693_002666</name>
</gene>
<comment type="caution">
    <text evidence="4">The sequence shown here is derived from an EMBL/GenBank/DDBJ whole genome shotgun (WGS) entry which is preliminary data.</text>
</comment>
<dbReference type="Proteomes" id="UP000522313">
    <property type="component" value="Unassembled WGS sequence"/>
</dbReference>
<evidence type="ECO:0000259" key="3">
    <source>
        <dbReference type="SMART" id="SM00479"/>
    </source>
</evidence>
<sequence>MGAQHRADGGDALVDHAAERVGARPAGDRAGMTLIPSGADRTADFVVIDVETACSRVSSICQVGIVGFRDGRELFAWETLLDPCDDFHPMNSRIHGIGAHHVAGQPTFAQVHATIDRHLSGAVTVAHSMFDKGALAAACRMHDCAAIDTVWLDSVRVAKRAWPDLPNHKLGSLARYLGVAHRHHDALSDARAAGWVLVRAIEHTGLSLADWMAPAPPAGRAPRAAAAGPLLGERVVIVGEPRDGPLAQAVAAAGGVVRSAVGSTTTLVVIGGDPRFAAWRRTDPQVRKAEQAVAAGQRIAIVDARALDRLRDPARLTSEG</sequence>
<dbReference type="GO" id="GO:0003676">
    <property type="term" value="F:nucleic acid binding"/>
    <property type="evidence" value="ECO:0007669"/>
    <property type="project" value="InterPro"/>
</dbReference>
<comment type="subunit">
    <text evidence="2">DNA polymerase III contains a core (composed of alpha, epsilon and theta chains) that associates with a tau subunit. This core dimerizes to form the POLIII' complex. PolIII' associates with the gamma complex (composed of gamma, delta, delta', psi and chi chains) and with the beta chain to form the complete DNA polymerase III complex.</text>
</comment>
<evidence type="ECO:0000256" key="1">
    <source>
        <dbReference type="ARBA" id="ARBA00025483"/>
    </source>
</evidence>
<dbReference type="EMBL" id="JACHBT010000014">
    <property type="protein sequence ID" value="MBB6505671.1"/>
    <property type="molecule type" value="Genomic_DNA"/>
</dbReference>
<proteinExistence type="predicted"/>
<keyword evidence="4" id="KW-0808">Transferase</keyword>
<evidence type="ECO:0000313" key="4">
    <source>
        <dbReference type="EMBL" id="MBB6505671.1"/>
    </source>
</evidence>
<dbReference type="PANTHER" id="PTHR30231:SF42">
    <property type="entry name" value="EXONUCLEASE"/>
    <property type="match status" value="1"/>
</dbReference>
<dbReference type="SUPFAM" id="SSF53098">
    <property type="entry name" value="Ribonuclease H-like"/>
    <property type="match status" value="1"/>
</dbReference>
<dbReference type="GO" id="GO:0008408">
    <property type="term" value="F:3'-5' exonuclease activity"/>
    <property type="evidence" value="ECO:0007669"/>
    <property type="project" value="TreeGrafter"/>
</dbReference>
<organism evidence="4 5">
    <name type="scientific">Sphingomonas endophytica</name>
    <dbReference type="NCBI Taxonomy" id="869719"/>
    <lineage>
        <taxon>Bacteria</taxon>
        <taxon>Pseudomonadati</taxon>
        <taxon>Pseudomonadota</taxon>
        <taxon>Alphaproteobacteria</taxon>
        <taxon>Sphingomonadales</taxon>
        <taxon>Sphingomonadaceae</taxon>
        <taxon>Sphingomonas</taxon>
    </lineage>
</organism>
<evidence type="ECO:0000256" key="2">
    <source>
        <dbReference type="ARBA" id="ARBA00026073"/>
    </source>
</evidence>
<dbReference type="AlphaFoldDB" id="A0A7X0JDK9"/>
<dbReference type="PANTHER" id="PTHR30231">
    <property type="entry name" value="DNA POLYMERASE III SUBUNIT EPSILON"/>
    <property type="match status" value="1"/>
</dbReference>
<protein>
    <submittedName>
        <fullName evidence="4">DNA polymerase-3 subunit epsilon</fullName>
        <ecNumber evidence="4">2.7.7.7</ecNumber>
    </submittedName>
</protein>
<dbReference type="GO" id="GO:0003887">
    <property type="term" value="F:DNA-directed DNA polymerase activity"/>
    <property type="evidence" value="ECO:0007669"/>
    <property type="project" value="UniProtKB-EC"/>
</dbReference>
<dbReference type="InterPro" id="IPR012337">
    <property type="entry name" value="RNaseH-like_sf"/>
</dbReference>
<keyword evidence="4" id="KW-0548">Nucleotidyltransferase</keyword>
<feature type="domain" description="Exonuclease" evidence="3">
    <location>
        <begin position="44"/>
        <end position="206"/>
    </location>
</feature>
<dbReference type="InterPro" id="IPR036397">
    <property type="entry name" value="RNaseH_sf"/>
</dbReference>
<dbReference type="SMART" id="SM00479">
    <property type="entry name" value="EXOIII"/>
    <property type="match status" value="1"/>
</dbReference>